<gene>
    <name evidence="2" type="ORF">L9F63_018685</name>
</gene>
<keyword evidence="3" id="KW-1185">Reference proteome</keyword>
<sequence length="65" mass="7318">MGICLDTEQQNGSQVFEGQQRGGREAWMQEEEPRFANTPPDGQFPMQNGGHVKFEVPKVPVIFVL</sequence>
<dbReference type="Proteomes" id="UP001233999">
    <property type="component" value="Unassembled WGS sequence"/>
</dbReference>
<dbReference type="AlphaFoldDB" id="A0AAD7ZY04"/>
<comment type="caution">
    <text evidence="2">The sequence shown here is derived from an EMBL/GenBank/DDBJ whole genome shotgun (WGS) entry which is preliminary data.</text>
</comment>
<organism evidence="2 3">
    <name type="scientific">Diploptera punctata</name>
    <name type="common">Pacific beetle cockroach</name>
    <dbReference type="NCBI Taxonomy" id="6984"/>
    <lineage>
        <taxon>Eukaryota</taxon>
        <taxon>Metazoa</taxon>
        <taxon>Ecdysozoa</taxon>
        <taxon>Arthropoda</taxon>
        <taxon>Hexapoda</taxon>
        <taxon>Insecta</taxon>
        <taxon>Pterygota</taxon>
        <taxon>Neoptera</taxon>
        <taxon>Polyneoptera</taxon>
        <taxon>Dictyoptera</taxon>
        <taxon>Blattodea</taxon>
        <taxon>Blaberoidea</taxon>
        <taxon>Blaberidae</taxon>
        <taxon>Diplopterinae</taxon>
        <taxon>Diploptera</taxon>
    </lineage>
</organism>
<proteinExistence type="predicted"/>
<reference evidence="2" key="2">
    <citation type="submission" date="2023-05" db="EMBL/GenBank/DDBJ databases">
        <authorList>
            <person name="Fouks B."/>
        </authorList>
    </citation>
    <scope>NUCLEOTIDE SEQUENCE</scope>
    <source>
        <strain evidence="2">Stay&amp;Tobe</strain>
        <tissue evidence="2">Testes</tissue>
    </source>
</reference>
<evidence type="ECO:0000313" key="2">
    <source>
        <dbReference type="EMBL" id="KAJ9587873.1"/>
    </source>
</evidence>
<protein>
    <submittedName>
        <fullName evidence="2">Uncharacterized protein</fullName>
    </submittedName>
</protein>
<evidence type="ECO:0000313" key="3">
    <source>
        <dbReference type="Proteomes" id="UP001233999"/>
    </source>
</evidence>
<dbReference type="EMBL" id="JASPKZ010006056">
    <property type="protein sequence ID" value="KAJ9587873.1"/>
    <property type="molecule type" value="Genomic_DNA"/>
</dbReference>
<feature type="non-terminal residue" evidence="2">
    <location>
        <position position="65"/>
    </location>
</feature>
<name>A0AAD7ZY04_DIPPU</name>
<feature type="region of interest" description="Disordered" evidence="1">
    <location>
        <begin position="1"/>
        <end position="26"/>
    </location>
</feature>
<feature type="compositionally biased region" description="Polar residues" evidence="1">
    <location>
        <begin position="7"/>
        <end position="17"/>
    </location>
</feature>
<accession>A0AAD7ZY04</accession>
<reference evidence="2" key="1">
    <citation type="journal article" date="2023" name="IScience">
        <title>Live-bearing cockroach genome reveals convergent evolutionary mechanisms linked to viviparity in insects and beyond.</title>
        <authorList>
            <person name="Fouks B."/>
            <person name="Harrison M.C."/>
            <person name="Mikhailova A.A."/>
            <person name="Marchal E."/>
            <person name="English S."/>
            <person name="Carruthers M."/>
            <person name="Jennings E.C."/>
            <person name="Chiamaka E.L."/>
            <person name="Frigard R.A."/>
            <person name="Pippel M."/>
            <person name="Attardo G.M."/>
            <person name="Benoit J.B."/>
            <person name="Bornberg-Bauer E."/>
            <person name="Tobe S.S."/>
        </authorList>
    </citation>
    <scope>NUCLEOTIDE SEQUENCE</scope>
    <source>
        <strain evidence="2">Stay&amp;Tobe</strain>
    </source>
</reference>
<evidence type="ECO:0000256" key="1">
    <source>
        <dbReference type="SAM" id="MobiDB-lite"/>
    </source>
</evidence>